<protein>
    <recommendedName>
        <fullName evidence="3">F-box domain-containing protein</fullName>
    </recommendedName>
</protein>
<organism evidence="1 2">
    <name type="scientific">Fusarium sporotrichioides</name>
    <dbReference type="NCBI Taxonomy" id="5514"/>
    <lineage>
        <taxon>Eukaryota</taxon>
        <taxon>Fungi</taxon>
        <taxon>Dikarya</taxon>
        <taxon>Ascomycota</taxon>
        <taxon>Pezizomycotina</taxon>
        <taxon>Sordariomycetes</taxon>
        <taxon>Hypocreomycetidae</taxon>
        <taxon>Hypocreales</taxon>
        <taxon>Nectriaceae</taxon>
        <taxon>Fusarium</taxon>
    </lineage>
</organism>
<comment type="caution">
    <text evidence="1">The sequence shown here is derived from an EMBL/GenBank/DDBJ whole genome shotgun (WGS) entry which is preliminary data.</text>
</comment>
<name>A0A395SR66_FUSSP</name>
<reference evidence="1 2" key="1">
    <citation type="journal article" date="2018" name="PLoS Pathog.">
        <title>Evolution of structural diversity of trichothecenes, a family of toxins produced by plant pathogenic and entomopathogenic fungi.</title>
        <authorList>
            <person name="Proctor R.H."/>
            <person name="McCormick S.P."/>
            <person name="Kim H.S."/>
            <person name="Cardoza R.E."/>
            <person name="Stanley A.M."/>
            <person name="Lindo L."/>
            <person name="Kelly A."/>
            <person name="Brown D.W."/>
            <person name="Lee T."/>
            <person name="Vaughan M.M."/>
            <person name="Alexander N.J."/>
            <person name="Busman M."/>
            <person name="Gutierrez S."/>
        </authorList>
    </citation>
    <scope>NUCLEOTIDE SEQUENCE [LARGE SCALE GENOMIC DNA]</scope>
    <source>
        <strain evidence="1 2">NRRL 3299</strain>
    </source>
</reference>
<dbReference type="Proteomes" id="UP000266152">
    <property type="component" value="Unassembled WGS sequence"/>
</dbReference>
<dbReference type="AlphaFoldDB" id="A0A395SR66"/>
<evidence type="ECO:0000313" key="2">
    <source>
        <dbReference type="Proteomes" id="UP000266152"/>
    </source>
</evidence>
<evidence type="ECO:0000313" key="1">
    <source>
        <dbReference type="EMBL" id="RGP74667.1"/>
    </source>
</evidence>
<accession>A0A395SR66</accession>
<proteinExistence type="predicted"/>
<dbReference type="STRING" id="5514.A0A395SR66"/>
<sequence>MANIAYYIDIFEVRLVNKRFCKIATPLRVRHWSDRGYYGPYNTSLSRTTINRLALELLRYPELRLQVRILEIDWFRTDHGNGTPRHLIRPENLDLLARAAEETLPDLASSTDLCEQIRQGWDDGIAVLVLSWTRNLTNLSLTIPSHITAKDENGYPLLVLHFAKKVALRFAFDDSKSALPLPLEKLHTLNIQSLVEHASSLEEVTLFIEDIDEGHWTPDSADTDELPECWRAFRKLKRAGIPMQHLLQMEDVNDPTTAKLNPGRLPESLEHLTIFHHQLHDMLLEETRPTGHLKKLKTIDFSDALLDDPIAEEIRIVKNLAKERGVEFFLGRTKR</sequence>
<gene>
    <name evidence="1" type="ORF">FSPOR_1245</name>
</gene>
<keyword evidence="2" id="KW-1185">Reference proteome</keyword>
<evidence type="ECO:0008006" key="3">
    <source>
        <dbReference type="Google" id="ProtNLM"/>
    </source>
</evidence>
<dbReference type="EMBL" id="PXOF01000020">
    <property type="protein sequence ID" value="RGP74667.1"/>
    <property type="molecule type" value="Genomic_DNA"/>
</dbReference>